<dbReference type="Proteomes" id="UP000288805">
    <property type="component" value="Unassembled WGS sequence"/>
</dbReference>
<dbReference type="AlphaFoldDB" id="A0A438CZV5"/>
<dbReference type="GO" id="GO:0003677">
    <property type="term" value="F:DNA binding"/>
    <property type="evidence" value="ECO:0007669"/>
    <property type="project" value="InterPro"/>
</dbReference>
<name>A0A438CZV5_VITVI</name>
<dbReference type="GO" id="GO:0006281">
    <property type="term" value="P:DNA repair"/>
    <property type="evidence" value="ECO:0007669"/>
    <property type="project" value="InterPro"/>
</dbReference>
<organism evidence="1 2">
    <name type="scientific">Vitis vinifera</name>
    <name type="common">Grape</name>
    <dbReference type="NCBI Taxonomy" id="29760"/>
    <lineage>
        <taxon>Eukaryota</taxon>
        <taxon>Viridiplantae</taxon>
        <taxon>Streptophyta</taxon>
        <taxon>Embryophyta</taxon>
        <taxon>Tracheophyta</taxon>
        <taxon>Spermatophyta</taxon>
        <taxon>Magnoliopsida</taxon>
        <taxon>eudicotyledons</taxon>
        <taxon>Gunneridae</taxon>
        <taxon>Pentapetalae</taxon>
        <taxon>rosids</taxon>
        <taxon>Vitales</taxon>
        <taxon>Vitaceae</taxon>
        <taxon>Viteae</taxon>
        <taxon>Vitis</taxon>
    </lineage>
</organism>
<dbReference type="Gene3D" id="3.60.10.10">
    <property type="entry name" value="Endonuclease/exonuclease/phosphatase"/>
    <property type="match status" value="1"/>
</dbReference>
<protein>
    <recommendedName>
        <fullName evidence="3">Endonuclease/exonuclease/phosphatase domain-containing protein</fullName>
    </recommendedName>
</protein>
<dbReference type="EMBL" id="QGNW01001879">
    <property type="protein sequence ID" value="RVW28743.1"/>
    <property type="molecule type" value="Genomic_DNA"/>
</dbReference>
<gene>
    <name evidence="1" type="ORF">CK203_089264</name>
</gene>
<sequence>MSSLWVFDGLWRPSAEKQSLEENSKTDYALMEEASRYRNAPNFFRPLVCVFSFSPFFFFWSDSIGEYYDRSGAVLDASQRESPSRVERRPIGRKVSWQGSGGGSRKVYARKRVPDFSCPMKLRLVSWNVRGANDSSKRKVIKAMIRSQRADLFCIQETKIQIMLGGGEEFGFWEVS</sequence>
<dbReference type="PROSITE" id="PS00726">
    <property type="entry name" value="AP_NUCLEASE_F1_1"/>
    <property type="match status" value="1"/>
</dbReference>
<dbReference type="GO" id="GO:0004519">
    <property type="term" value="F:endonuclease activity"/>
    <property type="evidence" value="ECO:0007669"/>
    <property type="project" value="InterPro"/>
</dbReference>
<reference evidence="1 2" key="1">
    <citation type="journal article" date="2018" name="PLoS Genet.">
        <title>Population sequencing reveals clonal diversity and ancestral inbreeding in the grapevine cultivar Chardonnay.</title>
        <authorList>
            <person name="Roach M.J."/>
            <person name="Johnson D.L."/>
            <person name="Bohlmann J."/>
            <person name="van Vuuren H.J."/>
            <person name="Jones S.J."/>
            <person name="Pretorius I.S."/>
            <person name="Schmidt S.A."/>
            <person name="Borneman A.R."/>
        </authorList>
    </citation>
    <scope>NUCLEOTIDE SEQUENCE [LARGE SCALE GENOMIC DNA]</scope>
    <source>
        <strain evidence="2">cv. Chardonnay</strain>
        <tissue evidence="1">Leaf</tissue>
    </source>
</reference>
<dbReference type="SUPFAM" id="SSF56219">
    <property type="entry name" value="DNase I-like"/>
    <property type="match status" value="1"/>
</dbReference>
<proteinExistence type="predicted"/>
<dbReference type="InterPro" id="IPR020847">
    <property type="entry name" value="AP_endonuclease_F1_BS"/>
</dbReference>
<evidence type="ECO:0000313" key="1">
    <source>
        <dbReference type="EMBL" id="RVW28743.1"/>
    </source>
</evidence>
<evidence type="ECO:0008006" key="3">
    <source>
        <dbReference type="Google" id="ProtNLM"/>
    </source>
</evidence>
<accession>A0A438CZV5</accession>
<evidence type="ECO:0000313" key="2">
    <source>
        <dbReference type="Proteomes" id="UP000288805"/>
    </source>
</evidence>
<comment type="caution">
    <text evidence="1">The sequence shown here is derived from an EMBL/GenBank/DDBJ whole genome shotgun (WGS) entry which is preliminary data.</text>
</comment>
<dbReference type="InterPro" id="IPR036691">
    <property type="entry name" value="Endo/exonu/phosph_ase_sf"/>
</dbReference>